<keyword evidence="6 8" id="KW-0413">Isomerase</keyword>
<accession>A0ABX7GXP4</accession>
<dbReference type="Pfam" id="PF01479">
    <property type="entry name" value="S4"/>
    <property type="match status" value="1"/>
</dbReference>
<comment type="catalytic activity">
    <reaction evidence="1">
        <text>uridine(955/2504/2580) in 23S rRNA = pseudouridine(955/2504/2580) in 23S rRNA</text>
        <dbReference type="Rhea" id="RHEA:42528"/>
        <dbReference type="Rhea" id="RHEA-COMP:10099"/>
        <dbReference type="Rhea" id="RHEA-COMP:10100"/>
        <dbReference type="ChEBI" id="CHEBI:65314"/>
        <dbReference type="ChEBI" id="CHEBI:65315"/>
        <dbReference type="EC" id="5.4.99.24"/>
    </reaction>
</comment>
<dbReference type="InterPro" id="IPR036986">
    <property type="entry name" value="S4_RNA-bd_sf"/>
</dbReference>
<evidence type="ECO:0000256" key="8">
    <source>
        <dbReference type="RuleBase" id="RU362028"/>
    </source>
</evidence>
<evidence type="ECO:0000256" key="6">
    <source>
        <dbReference type="ARBA" id="ARBA00023235"/>
    </source>
</evidence>
<dbReference type="EMBL" id="CP064030">
    <property type="protein sequence ID" value="QRN55270.1"/>
    <property type="molecule type" value="Genomic_DNA"/>
</dbReference>
<dbReference type="PANTHER" id="PTHR21600:SF92">
    <property type="entry name" value="RIBOSOMAL LARGE SUBUNIT PSEUDOURIDINE SYNTHASE C"/>
    <property type="match status" value="1"/>
</dbReference>
<dbReference type="InterPro" id="IPR006225">
    <property type="entry name" value="PsdUridine_synth_RluC/D"/>
</dbReference>
<evidence type="ECO:0000256" key="5">
    <source>
        <dbReference type="ARBA" id="ARBA00022884"/>
    </source>
</evidence>
<sequence length="342" mass="37416">MQTATSPDAPQGVRQVEIGPERDGQRIDNALMTILKGVPKSMIYRLLRTGQVRVNGKRAKPDTRLTLGDMLRIPPVRVAERPAEKGASEGAIGAVTEAIIFEDKHFLVIDKPSGMASHGGSGVSHGAIELLRQARPKEHLELVHRLDRDTSGVLVFARTRAGLVGLQAAIRAGEVTKQYLCLMVGHPSKARFDVNAPLQKSILQGGERMVKVSDGGKPSLTFFREMEQYPGARLMQATLGTGRTHQIRVHAAHVGHPLAGDTKYGDRDANKRFKDKGLNRLFLHASNMSFELDGRSYGFSAPLPDELKTFLDTLASRGSPRRPRSSSRPDPKGRPFKGKSAR</sequence>
<dbReference type="RefSeq" id="WP_188798838.1">
    <property type="nucleotide sequence ID" value="NZ_BMIZ01000001.1"/>
</dbReference>
<dbReference type="InterPro" id="IPR002942">
    <property type="entry name" value="S4_RNA-bd"/>
</dbReference>
<dbReference type="InterPro" id="IPR006145">
    <property type="entry name" value="PsdUridine_synth_RsuA/RluA"/>
</dbReference>
<feature type="region of interest" description="Disordered" evidence="9">
    <location>
        <begin position="313"/>
        <end position="342"/>
    </location>
</feature>
<dbReference type="EC" id="5.4.99.-" evidence="8"/>
<evidence type="ECO:0000256" key="7">
    <source>
        <dbReference type="PROSITE-ProRule" id="PRU00182"/>
    </source>
</evidence>
<dbReference type="PROSITE" id="PS01129">
    <property type="entry name" value="PSI_RLU"/>
    <property type="match status" value="1"/>
</dbReference>
<proteinExistence type="inferred from homology"/>
<evidence type="ECO:0000256" key="9">
    <source>
        <dbReference type="SAM" id="MobiDB-lite"/>
    </source>
</evidence>
<dbReference type="Gene3D" id="3.30.2350.10">
    <property type="entry name" value="Pseudouridine synthase"/>
    <property type="match status" value="1"/>
</dbReference>
<dbReference type="InterPro" id="IPR006224">
    <property type="entry name" value="PsdUridine_synth_RluA-like_CS"/>
</dbReference>
<dbReference type="InterPro" id="IPR050188">
    <property type="entry name" value="RluA_PseudoU_synthase"/>
</dbReference>
<dbReference type="CDD" id="cd00165">
    <property type="entry name" value="S4"/>
    <property type="match status" value="1"/>
</dbReference>
<comment type="similarity">
    <text evidence="3 8">Belongs to the pseudouridine synthase RluA family.</text>
</comment>
<evidence type="ECO:0000313" key="12">
    <source>
        <dbReference type="Proteomes" id="UP000663181"/>
    </source>
</evidence>
<keyword evidence="5 7" id="KW-0694">RNA-binding</keyword>
<dbReference type="Pfam" id="PF00849">
    <property type="entry name" value="PseudoU_synth_2"/>
    <property type="match status" value="1"/>
</dbReference>
<dbReference type="InterPro" id="IPR020103">
    <property type="entry name" value="PsdUridine_synth_cat_dom_sf"/>
</dbReference>
<dbReference type="SUPFAM" id="SSF55174">
    <property type="entry name" value="Alpha-L RNA-binding motif"/>
    <property type="match status" value="1"/>
</dbReference>
<comment type="catalytic activity">
    <reaction evidence="8">
        <text>a uridine in RNA = a pseudouridine in RNA</text>
        <dbReference type="Rhea" id="RHEA:48348"/>
        <dbReference type="Rhea" id="RHEA-COMP:12068"/>
        <dbReference type="Rhea" id="RHEA-COMP:12069"/>
        <dbReference type="ChEBI" id="CHEBI:65314"/>
        <dbReference type="ChEBI" id="CHEBI:65315"/>
    </reaction>
</comment>
<dbReference type="NCBIfam" id="TIGR00005">
    <property type="entry name" value="rluA_subfam"/>
    <property type="match status" value="1"/>
</dbReference>
<dbReference type="PROSITE" id="PS50889">
    <property type="entry name" value="S4"/>
    <property type="match status" value="1"/>
</dbReference>
<dbReference type="SMART" id="SM00363">
    <property type="entry name" value="S4"/>
    <property type="match status" value="1"/>
</dbReference>
<reference evidence="11 12" key="1">
    <citation type="submission" date="2020-10" db="EMBL/GenBank/DDBJ databases">
        <title>Phylogeny of dyella-like bacteria.</title>
        <authorList>
            <person name="Fu J."/>
        </authorList>
    </citation>
    <scope>NUCLEOTIDE SEQUENCE [LARGE SCALE GENOMIC DNA]</scope>
    <source>
        <strain evidence="11 12">DHOB09</strain>
    </source>
</reference>
<evidence type="ECO:0000256" key="3">
    <source>
        <dbReference type="ARBA" id="ARBA00010876"/>
    </source>
</evidence>
<evidence type="ECO:0000259" key="10">
    <source>
        <dbReference type="SMART" id="SM00363"/>
    </source>
</evidence>
<protein>
    <recommendedName>
        <fullName evidence="8">Pseudouridine synthase</fullName>
        <ecNumber evidence="8">5.4.99.-</ecNumber>
    </recommendedName>
</protein>
<dbReference type="Proteomes" id="UP000663181">
    <property type="component" value="Chromosome"/>
</dbReference>
<gene>
    <name evidence="11" type="ORF">ISN74_08065</name>
</gene>
<evidence type="ECO:0000256" key="2">
    <source>
        <dbReference type="ARBA" id="ARBA00002876"/>
    </source>
</evidence>
<dbReference type="SUPFAM" id="SSF55120">
    <property type="entry name" value="Pseudouridine synthase"/>
    <property type="match status" value="1"/>
</dbReference>
<dbReference type="CDD" id="cd02869">
    <property type="entry name" value="PseudoU_synth_RluA_like"/>
    <property type="match status" value="1"/>
</dbReference>
<dbReference type="Gene3D" id="3.10.290.10">
    <property type="entry name" value="RNA-binding S4 domain"/>
    <property type="match status" value="1"/>
</dbReference>
<comment type="function">
    <text evidence="2">Responsible for synthesis of pseudouridine from uracil at positions 955, 2504 and 2580 in 23S ribosomal RNA.</text>
</comment>
<name>A0ABX7GXP4_9GAMM</name>
<evidence type="ECO:0000313" key="11">
    <source>
        <dbReference type="EMBL" id="QRN55270.1"/>
    </source>
</evidence>
<dbReference type="PANTHER" id="PTHR21600">
    <property type="entry name" value="MITOCHONDRIAL RNA PSEUDOURIDINE SYNTHASE"/>
    <property type="match status" value="1"/>
</dbReference>
<evidence type="ECO:0000256" key="1">
    <source>
        <dbReference type="ARBA" id="ARBA00000381"/>
    </source>
</evidence>
<keyword evidence="4" id="KW-0698">rRNA processing</keyword>
<organism evidence="11 12">
    <name type="scientific">Dyella caseinilytica</name>
    <dbReference type="NCBI Taxonomy" id="1849581"/>
    <lineage>
        <taxon>Bacteria</taxon>
        <taxon>Pseudomonadati</taxon>
        <taxon>Pseudomonadota</taxon>
        <taxon>Gammaproteobacteria</taxon>
        <taxon>Lysobacterales</taxon>
        <taxon>Rhodanobacteraceae</taxon>
        <taxon>Dyella</taxon>
    </lineage>
</organism>
<keyword evidence="12" id="KW-1185">Reference proteome</keyword>
<evidence type="ECO:0000256" key="4">
    <source>
        <dbReference type="ARBA" id="ARBA00022552"/>
    </source>
</evidence>
<feature type="domain" description="RNA-binding S4" evidence="10">
    <location>
        <begin position="25"/>
        <end position="84"/>
    </location>
</feature>